<reference evidence="1 2" key="1">
    <citation type="submission" date="2017-12" db="EMBL/GenBank/DDBJ databases">
        <title>Hemimetabolous genomes reveal molecular basis of termite eusociality.</title>
        <authorList>
            <person name="Harrison M.C."/>
            <person name="Jongepier E."/>
            <person name="Robertson H.M."/>
            <person name="Arning N."/>
            <person name="Bitard-Feildel T."/>
            <person name="Chao H."/>
            <person name="Childers C.P."/>
            <person name="Dinh H."/>
            <person name="Doddapaneni H."/>
            <person name="Dugan S."/>
            <person name="Gowin J."/>
            <person name="Greiner C."/>
            <person name="Han Y."/>
            <person name="Hu H."/>
            <person name="Hughes D.S.T."/>
            <person name="Huylmans A.-K."/>
            <person name="Kemena C."/>
            <person name="Kremer L.P.M."/>
            <person name="Lee S.L."/>
            <person name="Lopez-Ezquerra A."/>
            <person name="Mallet L."/>
            <person name="Monroy-Kuhn J.M."/>
            <person name="Moser A."/>
            <person name="Murali S.C."/>
            <person name="Muzny D.M."/>
            <person name="Otani S."/>
            <person name="Piulachs M.-D."/>
            <person name="Poelchau M."/>
            <person name="Qu J."/>
            <person name="Schaub F."/>
            <person name="Wada-Katsumata A."/>
            <person name="Worley K.C."/>
            <person name="Xie Q."/>
            <person name="Ylla G."/>
            <person name="Poulsen M."/>
            <person name="Gibbs R.A."/>
            <person name="Schal C."/>
            <person name="Richards S."/>
            <person name="Belles X."/>
            <person name="Korb J."/>
            <person name="Bornberg-Bauer E."/>
        </authorList>
    </citation>
    <scope>NUCLEOTIDE SEQUENCE [LARGE SCALE GENOMIC DNA]</scope>
    <source>
        <tissue evidence="1">Whole body</tissue>
    </source>
</reference>
<accession>A0A2J7PCI0</accession>
<feature type="non-terminal residue" evidence="1">
    <location>
        <position position="1"/>
    </location>
</feature>
<dbReference type="AlphaFoldDB" id="A0A2J7PCI0"/>
<sequence>SRTSVVNIATSYGLDDRCVGVRVPVGSRMLYQGIKRQGREADHSPSSSAEVKKMWIYTSAPTYVFMA</sequence>
<proteinExistence type="predicted"/>
<dbReference type="Proteomes" id="UP000235965">
    <property type="component" value="Unassembled WGS sequence"/>
</dbReference>
<evidence type="ECO:0000313" key="1">
    <source>
        <dbReference type="EMBL" id="PNF14032.1"/>
    </source>
</evidence>
<keyword evidence="2" id="KW-1185">Reference proteome</keyword>
<dbReference type="InParanoid" id="A0A2J7PCI0"/>
<dbReference type="EMBL" id="NEVH01027059">
    <property type="protein sequence ID" value="PNF14032.1"/>
    <property type="molecule type" value="Genomic_DNA"/>
</dbReference>
<protein>
    <submittedName>
        <fullName evidence="1">Uncharacterized protein</fullName>
    </submittedName>
</protein>
<name>A0A2J7PCI0_9NEOP</name>
<comment type="caution">
    <text evidence="1">The sequence shown here is derived from an EMBL/GenBank/DDBJ whole genome shotgun (WGS) entry which is preliminary data.</text>
</comment>
<organism evidence="1 2">
    <name type="scientific">Cryptotermes secundus</name>
    <dbReference type="NCBI Taxonomy" id="105785"/>
    <lineage>
        <taxon>Eukaryota</taxon>
        <taxon>Metazoa</taxon>
        <taxon>Ecdysozoa</taxon>
        <taxon>Arthropoda</taxon>
        <taxon>Hexapoda</taxon>
        <taxon>Insecta</taxon>
        <taxon>Pterygota</taxon>
        <taxon>Neoptera</taxon>
        <taxon>Polyneoptera</taxon>
        <taxon>Dictyoptera</taxon>
        <taxon>Blattodea</taxon>
        <taxon>Blattoidea</taxon>
        <taxon>Termitoidae</taxon>
        <taxon>Kalotermitidae</taxon>
        <taxon>Cryptotermitinae</taxon>
        <taxon>Cryptotermes</taxon>
    </lineage>
</organism>
<gene>
    <name evidence="1" type="ORF">B7P43_G03593</name>
</gene>
<evidence type="ECO:0000313" key="2">
    <source>
        <dbReference type="Proteomes" id="UP000235965"/>
    </source>
</evidence>